<dbReference type="SUPFAM" id="SSF53448">
    <property type="entry name" value="Nucleotide-diphospho-sugar transferases"/>
    <property type="match status" value="1"/>
</dbReference>
<accession>A0AAE3QLA9</accession>
<dbReference type="InterPro" id="IPR005835">
    <property type="entry name" value="NTP_transferase_dom"/>
</dbReference>
<evidence type="ECO:0000313" key="2">
    <source>
        <dbReference type="EMBL" id="MDJ1481437.1"/>
    </source>
</evidence>
<dbReference type="Proteomes" id="UP001241110">
    <property type="component" value="Unassembled WGS sequence"/>
</dbReference>
<dbReference type="InterPro" id="IPR029044">
    <property type="entry name" value="Nucleotide-diphossugar_trans"/>
</dbReference>
<evidence type="ECO:0000313" key="3">
    <source>
        <dbReference type="Proteomes" id="UP001241110"/>
    </source>
</evidence>
<dbReference type="Pfam" id="PF00483">
    <property type="entry name" value="NTP_transferase"/>
    <property type="match status" value="1"/>
</dbReference>
<dbReference type="Gene3D" id="2.160.10.10">
    <property type="entry name" value="Hexapeptide repeat proteins"/>
    <property type="match status" value="1"/>
</dbReference>
<evidence type="ECO:0000259" key="1">
    <source>
        <dbReference type="Pfam" id="PF00483"/>
    </source>
</evidence>
<comment type="caution">
    <text evidence="2">The sequence shown here is derived from an EMBL/GenBank/DDBJ whole genome shotgun (WGS) entry which is preliminary data.</text>
</comment>
<organism evidence="2 3">
    <name type="scientific">Xanthocytophaga flava</name>
    <dbReference type="NCBI Taxonomy" id="3048013"/>
    <lineage>
        <taxon>Bacteria</taxon>
        <taxon>Pseudomonadati</taxon>
        <taxon>Bacteroidota</taxon>
        <taxon>Cytophagia</taxon>
        <taxon>Cytophagales</taxon>
        <taxon>Rhodocytophagaceae</taxon>
        <taxon>Xanthocytophaga</taxon>
    </lineage>
</organism>
<dbReference type="EMBL" id="JASJOS010000005">
    <property type="protein sequence ID" value="MDJ1481437.1"/>
    <property type="molecule type" value="Genomic_DNA"/>
</dbReference>
<dbReference type="PANTHER" id="PTHR42883">
    <property type="entry name" value="GLUCOSE-1-PHOSPHATE THYMIDYLTRANSFERASE"/>
    <property type="match status" value="1"/>
</dbReference>
<feature type="domain" description="Nucleotidyl transferase" evidence="1">
    <location>
        <begin position="2"/>
        <end position="233"/>
    </location>
</feature>
<dbReference type="CDD" id="cd04181">
    <property type="entry name" value="NTP_transferase"/>
    <property type="match status" value="1"/>
</dbReference>
<dbReference type="RefSeq" id="WP_313979199.1">
    <property type="nucleotide sequence ID" value="NZ_JASJOR010000013.1"/>
</dbReference>
<protein>
    <submittedName>
        <fullName evidence="2">Sugar phosphate nucleotidyltransferase</fullName>
    </submittedName>
</protein>
<name>A0AAE3QLA9_9BACT</name>
<sequence length="335" mass="36832">MKAIIPVAGVGSTLRPHTHTQPKALVPVAGKAILSYIMDDLIAAGIRDFILVIGYLGDKIETYISETYPDIQVTYVIQEPREGLGQAIWLTREHIQNDSEVLIVLGDTIVTLDLQTLLASPISMLGVKKVDTPWSFGITELDNQGTIKKLVEKPKIPKSNFALVGIYKITDIPALLAALQYIIDNQLKTQNEYHLTDALMKMVEDGAKITTIQVNNWYDCGRKETLLEANSILMNRAEFKRKDYPEFTESIIIQPVSIGKNCNIVSSIIGPNVAIGENTVIRSSVIQNSIIGSFSALENTLLHHSIIGNDSSLKGLTQSLNIGDNTEINFSDSSK</sequence>
<reference evidence="2" key="1">
    <citation type="submission" date="2023-05" db="EMBL/GenBank/DDBJ databases">
        <authorList>
            <person name="Zhang X."/>
        </authorList>
    </citation>
    <scope>NUCLEOTIDE SEQUENCE</scope>
    <source>
        <strain evidence="2">YF14B1</strain>
    </source>
</reference>
<dbReference type="PANTHER" id="PTHR42883:SF2">
    <property type="entry name" value="THYMIDYLYLTRANSFERASE"/>
    <property type="match status" value="1"/>
</dbReference>
<gene>
    <name evidence="2" type="ORF">QNI16_13140</name>
</gene>
<proteinExistence type="predicted"/>
<dbReference type="Gene3D" id="3.90.550.10">
    <property type="entry name" value="Spore Coat Polysaccharide Biosynthesis Protein SpsA, Chain A"/>
    <property type="match status" value="1"/>
</dbReference>
<dbReference type="AlphaFoldDB" id="A0AAE3QLA9"/>